<evidence type="ECO:0000313" key="3">
    <source>
        <dbReference type="Proteomes" id="UP000094527"/>
    </source>
</evidence>
<evidence type="ECO:0000256" key="1">
    <source>
        <dbReference type="SAM" id="MobiDB-lite"/>
    </source>
</evidence>
<proteinExistence type="predicted"/>
<name>A0A1D2MJ46_ORCCI</name>
<feature type="compositionally biased region" description="Low complexity" evidence="1">
    <location>
        <begin position="91"/>
        <end position="101"/>
    </location>
</feature>
<organism evidence="2 3">
    <name type="scientific">Orchesella cincta</name>
    <name type="common">Springtail</name>
    <name type="synonym">Podura cincta</name>
    <dbReference type="NCBI Taxonomy" id="48709"/>
    <lineage>
        <taxon>Eukaryota</taxon>
        <taxon>Metazoa</taxon>
        <taxon>Ecdysozoa</taxon>
        <taxon>Arthropoda</taxon>
        <taxon>Hexapoda</taxon>
        <taxon>Collembola</taxon>
        <taxon>Entomobryomorpha</taxon>
        <taxon>Entomobryoidea</taxon>
        <taxon>Orchesellidae</taxon>
        <taxon>Orchesellinae</taxon>
        <taxon>Orchesella</taxon>
    </lineage>
</organism>
<comment type="caution">
    <text evidence="2">The sequence shown here is derived from an EMBL/GenBank/DDBJ whole genome shotgun (WGS) entry which is preliminary data.</text>
</comment>
<evidence type="ECO:0000313" key="2">
    <source>
        <dbReference type="EMBL" id="ODM93036.1"/>
    </source>
</evidence>
<keyword evidence="3" id="KW-1185">Reference proteome</keyword>
<gene>
    <name evidence="2" type="ORF">Ocin01_13640</name>
</gene>
<dbReference type="EMBL" id="LJIJ01001092">
    <property type="protein sequence ID" value="ODM93036.1"/>
    <property type="molecule type" value="Genomic_DNA"/>
</dbReference>
<protein>
    <submittedName>
        <fullName evidence="2">Uncharacterized protein</fullName>
    </submittedName>
</protein>
<feature type="region of interest" description="Disordered" evidence="1">
    <location>
        <begin position="66"/>
        <end position="110"/>
    </location>
</feature>
<reference evidence="2 3" key="1">
    <citation type="journal article" date="2016" name="Genome Biol. Evol.">
        <title>Gene Family Evolution Reflects Adaptation to Soil Environmental Stressors in the Genome of the Collembolan Orchesella cincta.</title>
        <authorList>
            <person name="Faddeeva-Vakhrusheva A."/>
            <person name="Derks M.F."/>
            <person name="Anvar S.Y."/>
            <person name="Agamennone V."/>
            <person name="Suring W."/>
            <person name="Smit S."/>
            <person name="van Straalen N.M."/>
            <person name="Roelofs D."/>
        </authorList>
    </citation>
    <scope>NUCLEOTIDE SEQUENCE [LARGE SCALE GENOMIC DNA]</scope>
    <source>
        <tissue evidence="2">Mixed pool</tissue>
    </source>
</reference>
<sequence length="362" mass="40312">MDAEPVPTDGTSETLPPLTEIAEEEVPSNPDDVVNSLNAPIKRQSIASELSYRLSVELPETILEAIEEKHLPLPETEEPQPENQENEPQDEQPQPEMSSQELEPENSVPICKDRGCLDKITFGETEKEQLKSVGINLLRIGQQLLEEMNFMENLVASFDGNVDRCSRHGSIEDTQLLRKEIESNVDKLASHAQRLSWLQQKSEEFKKTTKAAQFGSAFGTPDDSTSATLMMGDALAGVQVQGKRASQQSEPGLSSRAENTDFEKRLALVETKVEGLTAKVENCEKQTVNAYNQIQGLINRIFEDIADMRNTILQNNSQAQSVCTGVNDKIQVVEQQIVQLAQTLWELQCMTKVQMHFGKETG</sequence>
<feature type="compositionally biased region" description="Acidic residues" evidence="1">
    <location>
        <begin position="75"/>
        <end position="90"/>
    </location>
</feature>
<dbReference type="Proteomes" id="UP000094527">
    <property type="component" value="Unassembled WGS sequence"/>
</dbReference>
<feature type="region of interest" description="Disordered" evidence="1">
    <location>
        <begin position="1"/>
        <end position="36"/>
    </location>
</feature>
<dbReference type="AlphaFoldDB" id="A0A1D2MJ46"/>
<accession>A0A1D2MJ46</accession>